<dbReference type="EMBL" id="AOSK01000116">
    <property type="protein sequence ID" value="EYD74383.1"/>
    <property type="molecule type" value="Genomic_DNA"/>
</dbReference>
<dbReference type="HOGENOM" id="CLU_2438937_0_0_5"/>
<gene>
    <name evidence="1" type="ORF">Rumeso_04068</name>
</gene>
<evidence type="ECO:0000313" key="1">
    <source>
        <dbReference type="EMBL" id="EYD74383.1"/>
    </source>
</evidence>
<protein>
    <submittedName>
        <fullName evidence="1">Uncharacterized protein</fullName>
    </submittedName>
</protein>
<comment type="caution">
    <text evidence="1">The sequence shown here is derived from an EMBL/GenBank/DDBJ whole genome shotgun (WGS) entry which is preliminary data.</text>
</comment>
<dbReference type="RefSeq" id="WP_037280199.1">
    <property type="nucleotide sequence ID" value="NZ_KK088571.1"/>
</dbReference>
<sequence length="90" mass="10046">MIEWTVEFEGRQKLLSDIRSAEVLRLVEPLRHTLVKALGRTADPDSLDGLKVVICSEKENWGFRLEGSEPAVNHAISLLGTEVLVIPQSH</sequence>
<organism evidence="1 2">
    <name type="scientific">Rubellimicrobium mesophilum DSM 19309</name>
    <dbReference type="NCBI Taxonomy" id="442562"/>
    <lineage>
        <taxon>Bacteria</taxon>
        <taxon>Pseudomonadati</taxon>
        <taxon>Pseudomonadota</taxon>
        <taxon>Alphaproteobacteria</taxon>
        <taxon>Rhodobacterales</taxon>
        <taxon>Roseobacteraceae</taxon>
        <taxon>Rubellimicrobium</taxon>
    </lineage>
</organism>
<dbReference type="Proteomes" id="UP000019666">
    <property type="component" value="Unassembled WGS sequence"/>
</dbReference>
<name>A0A017HJN2_9RHOB</name>
<reference evidence="1 2" key="1">
    <citation type="submission" date="2013-02" db="EMBL/GenBank/DDBJ databases">
        <authorList>
            <person name="Fiebig A."/>
            <person name="Goeker M."/>
            <person name="Klenk H.-P.P."/>
        </authorList>
    </citation>
    <scope>NUCLEOTIDE SEQUENCE [LARGE SCALE GENOMIC DNA]</scope>
    <source>
        <strain evidence="1 2">DSM 19309</strain>
    </source>
</reference>
<keyword evidence="2" id="KW-1185">Reference proteome</keyword>
<proteinExistence type="predicted"/>
<dbReference type="AlphaFoldDB" id="A0A017HJN2"/>
<evidence type="ECO:0000313" key="2">
    <source>
        <dbReference type="Proteomes" id="UP000019666"/>
    </source>
</evidence>
<accession>A0A017HJN2</accession>